<dbReference type="Pfam" id="PF00145">
    <property type="entry name" value="DNA_methylase"/>
    <property type="match status" value="1"/>
</dbReference>
<dbReference type="PROSITE" id="PS51679">
    <property type="entry name" value="SAM_MT_C5"/>
    <property type="match status" value="1"/>
</dbReference>
<dbReference type="EC" id="2.1.1.37" evidence="1"/>
<dbReference type="InterPro" id="IPR050750">
    <property type="entry name" value="C5-MTase"/>
</dbReference>
<evidence type="ECO:0000256" key="4">
    <source>
        <dbReference type="ARBA" id="ARBA00022691"/>
    </source>
</evidence>
<dbReference type="GO" id="GO:0003886">
    <property type="term" value="F:DNA (cytosine-5-)-methyltransferase activity"/>
    <property type="evidence" value="ECO:0007669"/>
    <property type="project" value="UniProtKB-EC"/>
</dbReference>
<evidence type="ECO:0000256" key="1">
    <source>
        <dbReference type="ARBA" id="ARBA00011975"/>
    </source>
</evidence>
<dbReference type="AlphaFoldDB" id="A0A0F9E1A4"/>
<sequence length="324" mass="37671">MIKMEKSDFTYIDLFAGIGGFHIACKENNGKCVFASEIDKKACKTYKDNHGMNPYSDITKQDAEKILDFDLLCAGFPCQSFSMVGKRLGFEDTRGTLIYDVIRILKKKRPKAFILENVQGLLSHDEGRTFYVIRKLLGNRYNKRREFFNNPDSLEYNIFYKVLNSAYFGLAQNRKRIFSVGFRKGIEGWKDFKFPKGYDKLRIIKDVLEKNIDDKYYLSKKDIRKLLKKKNRANLKDRLEDINKKSGTIIASYGSIGSFGSSYLNINNKFRMFTPRECARLQGFPESFKIHEKDNQAYRQFGNAVSPPVVKAIIKEMKKIFIEK</sequence>
<proteinExistence type="predicted"/>
<dbReference type="PRINTS" id="PR00105">
    <property type="entry name" value="C5METTRFRASE"/>
</dbReference>
<dbReference type="EMBL" id="LAZR01026754">
    <property type="protein sequence ID" value="KKL67774.1"/>
    <property type="molecule type" value="Genomic_DNA"/>
</dbReference>
<dbReference type="GO" id="GO:0032259">
    <property type="term" value="P:methylation"/>
    <property type="evidence" value="ECO:0007669"/>
    <property type="project" value="UniProtKB-KW"/>
</dbReference>
<name>A0A0F9E1A4_9ZZZZ</name>
<dbReference type="InterPro" id="IPR018117">
    <property type="entry name" value="C5_DNA_meth_AS"/>
</dbReference>
<protein>
    <recommendedName>
        <fullName evidence="1">DNA (cytosine-5-)-methyltransferase</fullName>
        <ecNumber evidence="1">2.1.1.37</ecNumber>
    </recommendedName>
</protein>
<reference evidence="5" key="1">
    <citation type="journal article" date="2015" name="Nature">
        <title>Complex archaea that bridge the gap between prokaryotes and eukaryotes.</title>
        <authorList>
            <person name="Spang A."/>
            <person name="Saw J.H."/>
            <person name="Jorgensen S.L."/>
            <person name="Zaremba-Niedzwiedzka K."/>
            <person name="Martijn J."/>
            <person name="Lind A.E."/>
            <person name="van Eijk R."/>
            <person name="Schleper C."/>
            <person name="Guy L."/>
            <person name="Ettema T.J."/>
        </authorList>
    </citation>
    <scope>NUCLEOTIDE SEQUENCE</scope>
</reference>
<gene>
    <name evidence="5" type="ORF">LCGC14_2131620</name>
</gene>
<evidence type="ECO:0000256" key="2">
    <source>
        <dbReference type="ARBA" id="ARBA00022603"/>
    </source>
</evidence>
<dbReference type="PANTHER" id="PTHR46098:SF1">
    <property type="entry name" value="TRNA (CYTOSINE(38)-C(5))-METHYLTRANSFERASE"/>
    <property type="match status" value="1"/>
</dbReference>
<dbReference type="InterPro" id="IPR029063">
    <property type="entry name" value="SAM-dependent_MTases_sf"/>
</dbReference>
<dbReference type="Gene3D" id="3.90.120.10">
    <property type="entry name" value="DNA Methylase, subunit A, domain 2"/>
    <property type="match status" value="1"/>
</dbReference>
<evidence type="ECO:0000256" key="3">
    <source>
        <dbReference type="ARBA" id="ARBA00022679"/>
    </source>
</evidence>
<dbReference type="Gene3D" id="3.40.50.150">
    <property type="entry name" value="Vaccinia Virus protein VP39"/>
    <property type="match status" value="1"/>
</dbReference>
<accession>A0A0F9E1A4</accession>
<dbReference type="SUPFAM" id="SSF53335">
    <property type="entry name" value="S-adenosyl-L-methionine-dependent methyltransferases"/>
    <property type="match status" value="1"/>
</dbReference>
<dbReference type="CDD" id="cd00315">
    <property type="entry name" value="Cyt_C5_DNA_methylase"/>
    <property type="match status" value="1"/>
</dbReference>
<evidence type="ECO:0000313" key="5">
    <source>
        <dbReference type="EMBL" id="KKL67774.1"/>
    </source>
</evidence>
<dbReference type="NCBIfam" id="TIGR00675">
    <property type="entry name" value="dcm"/>
    <property type="match status" value="1"/>
</dbReference>
<organism evidence="5">
    <name type="scientific">marine sediment metagenome</name>
    <dbReference type="NCBI Taxonomy" id="412755"/>
    <lineage>
        <taxon>unclassified sequences</taxon>
        <taxon>metagenomes</taxon>
        <taxon>ecological metagenomes</taxon>
    </lineage>
</organism>
<comment type="caution">
    <text evidence="5">The sequence shown here is derived from an EMBL/GenBank/DDBJ whole genome shotgun (WGS) entry which is preliminary data.</text>
</comment>
<dbReference type="InterPro" id="IPR031303">
    <property type="entry name" value="C5_meth_CS"/>
</dbReference>
<dbReference type="PROSITE" id="PS00095">
    <property type="entry name" value="C5_MTASE_2"/>
    <property type="match status" value="1"/>
</dbReference>
<dbReference type="PROSITE" id="PS00094">
    <property type="entry name" value="C5_MTASE_1"/>
    <property type="match status" value="1"/>
</dbReference>
<keyword evidence="2" id="KW-0489">Methyltransferase</keyword>
<keyword evidence="3" id="KW-0808">Transferase</keyword>
<keyword evidence="4" id="KW-0949">S-adenosyl-L-methionine</keyword>
<dbReference type="PANTHER" id="PTHR46098">
    <property type="entry name" value="TRNA (CYTOSINE(38)-C(5))-METHYLTRANSFERASE"/>
    <property type="match status" value="1"/>
</dbReference>
<dbReference type="InterPro" id="IPR001525">
    <property type="entry name" value="C5_MeTfrase"/>
</dbReference>